<evidence type="ECO:0000256" key="6">
    <source>
        <dbReference type="ARBA" id="ARBA00022989"/>
    </source>
</evidence>
<dbReference type="PANTHER" id="PTHR42751">
    <property type="entry name" value="SODIUM/HYDROGEN EXCHANGER FAMILY/TRKA DOMAIN PROTEIN"/>
    <property type="match status" value="1"/>
</dbReference>
<feature type="transmembrane region" description="Helical" evidence="9">
    <location>
        <begin position="175"/>
        <end position="196"/>
    </location>
</feature>
<dbReference type="PROSITE" id="PS51201">
    <property type="entry name" value="RCK_N"/>
    <property type="match status" value="1"/>
</dbReference>
<dbReference type="InterPro" id="IPR006153">
    <property type="entry name" value="Cation/H_exchanger_TM"/>
</dbReference>
<feature type="compositionally biased region" description="Basic and acidic residues" evidence="8">
    <location>
        <begin position="654"/>
        <end position="663"/>
    </location>
</feature>
<evidence type="ECO:0000256" key="5">
    <source>
        <dbReference type="ARBA" id="ARBA00022692"/>
    </source>
</evidence>
<dbReference type="SUPFAM" id="SSF116726">
    <property type="entry name" value="TrkA C-terminal domain-like"/>
    <property type="match status" value="1"/>
</dbReference>
<dbReference type="InterPro" id="IPR003148">
    <property type="entry name" value="RCK_N"/>
</dbReference>
<protein>
    <submittedName>
        <fullName evidence="12">Cation:proton antiporter</fullName>
    </submittedName>
</protein>
<keyword evidence="4" id="KW-0406">Ion transport</keyword>
<feature type="transmembrane region" description="Helical" evidence="9">
    <location>
        <begin position="357"/>
        <end position="379"/>
    </location>
</feature>
<comment type="caution">
    <text evidence="12">The sequence shown here is derived from an EMBL/GenBank/DDBJ whole genome shotgun (WGS) entry which is preliminary data.</text>
</comment>
<keyword evidence="6 9" id="KW-1133">Transmembrane helix</keyword>
<evidence type="ECO:0000256" key="3">
    <source>
        <dbReference type="ARBA" id="ARBA00022448"/>
    </source>
</evidence>
<evidence type="ECO:0000256" key="8">
    <source>
        <dbReference type="SAM" id="MobiDB-lite"/>
    </source>
</evidence>
<dbReference type="InterPro" id="IPR036721">
    <property type="entry name" value="RCK_C_sf"/>
</dbReference>
<dbReference type="PROSITE" id="PS51202">
    <property type="entry name" value="RCK_C"/>
    <property type="match status" value="1"/>
</dbReference>
<dbReference type="AlphaFoldDB" id="A0A9D1PVA7"/>
<dbReference type="Proteomes" id="UP000886752">
    <property type="component" value="Unassembled WGS sequence"/>
</dbReference>
<feature type="transmembrane region" description="Helical" evidence="9">
    <location>
        <begin position="6"/>
        <end position="23"/>
    </location>
</feature>
<keyword evidence="4" id="KW-0633">Potassium transport</keyword>
<dbReference type="InterPro" id="IPR038770">
    <property type="entry name" value="Na+/solute_symporter_sf"/>
</dbReference>
<comment type="subcellular location">
    <subcellularLocation>
        <location evidence="1">Membrane</location>
        <topology evidence="1">Multi-pass membrane protein</topology>
    </subcellularLocation>
</comment>
<comment type="similarity">
    <text evidence="2">Belongs to the monovalent cation:proton antiporter 2 (CPA2) transporter (TC 2.A.37) family.</text>
</comment>
<feature type="region of interest" description="Disordered" evidence="8">
    <location>
        <begin position="650"/>
        <end position="671"/>
    </location>
</feature>
<evidence type="ECO:0000313" key="12">
    <source>
        <dbReference type="EMBL" id="HIV99977.1"/>
    </source>
</evidence>
<dbReference type="Gene3D" id="3.30.70.1450">
    <property type="entry name" value="Regulator of K+ conductance, C-terminal domain"/>
    <property type="match status" value="1"/>
</dbReference>
<dbReference type="InterPro" id="IPR006037">
    <property type="entry name" value="RCK_C"/>
</dbReference>
<dbReference type="Gene3D" id="1.20.1530.20">
    <property type="match status" value="1"/>
</dbReference>
<feature type="transmembrane region" description="Helical" evidence="9">
    <location>
        <begin position="86"/>
        <end position="108"/>
    </location>
</feature>
<evidence type="ECO:0000256" key="9">
    <source>
        <dbReference type="SAM" id="Phobius"/>
    </source>
</evidence>
<dbReference type="Gene3D" id="3.40.50.720">
    <property type="entry name" value="NAD(P)-binding Rossmann-like Domain"/>
    <property type="match status" value="1"/>
</dbReference>
<feature type="transmembrane region" description="Helical" evidence="9">
    <location>
        <begin position="114"/>
        <end position="134"/>
    </location>
</feature>
<reference evidence="12" key="1">
    <citation type="journal article" date="2021" name="PeerJ">
        <title>Extensive microbial diversity within the chicken gut microbiome revealed by metagenomics and culture.</title>
        <authorList>
            <person name="Gilroy R."/>
            <person name="Ravi A."/>
            <person name="Getino M."/>
            <person name="Pursley I."/>
            <person name="Horton D.L."/>
            <person name="Alikhan N.F."/>
            <person name="Baker D."/>
            <person name="Gharbi K."/>
            <person name="Hall N."/>
            <person name="Watson M."/>
            <person name="Adriaenssens E.M."/>
            <person name="Foster-Nyarko E."/>
            <person name="Jarju S."/>
            <person name="Secka A."/>
            <person name="Antonio M."/>
            <person name="Oren A."/>
            <person name="Chaudhuri R.R."/>
            <person name="La Ragione R."/>
            <person name="Hildebrand F."/>
            <person name="Pallen M.J."/>
        </authorList>
    </citation>
    <scope>NUCLEOTIDE SEQUENCE</scope>
    <source>
        <strain evidence="12">ChiHecec2B26-446</strain>
    </source>
</reference>
<accession>A0A9D1PVA7</accession>
<name>A0A9D1PVA7_9BACT</name>
<feature type="transmembrane region" description="Helical" evidence="9">
    <location>
        <begin position="294"/>
        <end position="318"/>
    </location>
</feature>
<gene>
    <name evidence="12" type="ORF">H9894_02145</name>
</gene>
<feature type="domain" description="RCK N-terminal" evidence="10">
    <location>
        <begin position="404"/>
        <end position="520"/>
    </location>
</feature>
<dbReference type="EMBL" id="DXHV01000026">
    <property type="protein sequence ID" value="HIV99977.1"/>
    <property type="molecule type" value="Genomic_DNA"/>
</dbReference>
<dbReference type="Pfam" id="PF02080">
    <property type="entry name" value="TrkA_C"/>
    <property type="match status" value="1"/>
</dbReference>
<dbReference type="GO" id="GO:1902600">
    <property type="term" value="P:proton transmembrane transport"/>
    <property type="evidence" value="ECO:0007669"/>
    <property type="project" value="InterPro"/>
</dbReference>
<keyword evidence="7 9" id="KW-0472">Membrane</keyword>
<feature type="transmembrane region" description="Helical" evidence="9">
    <location>
        <begin position="146"/>
        <end position="169"/>
    </location>
</feature>
<proteinExistence type="inferred from homology"/>
<dbReference type="GO" id="GO:0008324">
    <property type="term" value="F:monoatomic cation transmembrane transporter activity"/>
    <property type="evidence" value="ECO:0007669"/>
    <property type="project" value="InterPro"/>
</dbReference>
<keyword evidence="3" id="KW-0813">Transport</keyword>
<evidence type="ECO:0000313" key="13">
    <source>
        <dbReference type="Proteomes" id="UP000886752"/>
    </source>
</evidence>
<feature type="transmembrane region" description="Helical" evidence="9">
    <location>
        <begin position="216"/>
        <end position="249"/>
    </location>
</feature>
<dbReference type="GO" id="GO:0016020">
    <property type="term" value="C:membrane"/>
    <property type="evidence" value="ECO:0007669"/>
    <property type="project" value="UniProtKB-SubCell"/>
</dbReference>
<dbReference type="Pfam" id="PF00999">
    <property type="entry name" value="Na_H_Exchanger"/>
    <property type="match status" value="1"/>
</dbReference>
<dbReference type="PANTHER" id="PTHR42751:SF3">
    <property type="entry name" value="SODIUM_GLUTAMATE SYMPORTER"/>
    <property type="match status" value="1"/>
</dbReference>
<reference evidence="12" key="2">
    <citation type="submission" date="2021-04" db="EMBL/GenBank/DDBJ databases">
        <authorList>
            <person name="Gilroy R."/>
        </authorList>
    </citation>
    <scope>NUCLEOTIDE SEQUENCE</scope>
    <source>
        <strain evidence="12">ChiHecec2B26-446</strain>
    </source>
</reference>
<organism evidence="12 13">
    <name type="scientific">Candidatus Desulfovibrio intestinipullorum</name>
    <dbReference type="NCBI Taxonomy" id="2838536"/>
    <lineage>
        <taxon>Bacteria</taxon>
        <taxon>Pseudomonadati</taxon>
        <taxon>Thermodesulfobacteriota</taxon>
        <taxon>Desulfovibrionia</taxon>
        <taxon>Desulfovibrionales</taxon>
        <taxon>Desulfovibrionaceae</taxon>
        <taxon>Desulfovibrio</taxon>
    </lineage>
</organism>
<dbReference type="GO" id="GO:0006813">
    <property type="term" value="P:potassium ion transport"/>
    <property type="evidence" value="ECO:0007669"/>
    <property type="project" value="UniProtKB-KW"/>
</dbReference>
<evidence type="ECO:0000259" key="10">
    <source>
        <dbReference type="PROSITE" id="PS51201"/>
    </source>
</evidence>
<keyword evidence="5 9" id="KW-0812">Transmembrane</keyword>
<dbReference type="GO" id="GO:0015297">
    <property type="term" value="F:antiporter activity"/>
    <property type="evidence" value="ECO:0007669"/>
    <property type="project" value="InterPro"/>
</dbReference>
<keyword evidence="4" id="KW-0630">Potassium</keyword>
<feature type="transmembrane region" description="Helical" evidence="9">
    <location>
        <begin position="269"/>
        <end position="287"/>
    </location>
</feature>
<feature type="transmembrane region" description="Helical" evidence="9">
    <location>
        <begin position="30"/>
        <end position="49"/>
    </location>
</feature>
<evidence type="ECO:0000259" key="11">
    <source>
        <dbReference type="PROSITE" id="PS51202"/>
    </source>
</evidence>
<dbReference type="InterPro" id="IPR036291">
    <property type="entry name" value="NAD(P)-bd_dom_sf"/>
</dbReference>
<sequence>MSTQILTQVLIIFLLAIVVNIVCSRFKLPVTVGFLLTGVLCGPSVLGFVSDMEVISSAADLGVAMLMFTIGMELSGEVLHRLKRPVFLGGSLQIGLIIAATACVGFFLHNLQAGILWGCLIALSSSAIVLHIFQQKGITATPVGRLTLAILVFQDMLVAPMMLLVPLLAGTMQVTLLSVTLAIVKVTALAAAMYAFARFVLDRLMTAVVKTRSSELLLLTTLCLCLGFATITSALGMSFSLGAFLAGLMLARSRYAMSAVADILPYRDVFLSLFFITVGMMLDLGFVATHLVTILLCVCVYIIGKALLSMPAVLIQGYPLRTAIRTSLSLAQTGEFSFVLAASGVSTGLMSAQSHQMFLAISVLSMMLTPALISAAPALSQKICALFRKNGAEEDKPDTGTELKDHIMIIGFGFTGQQLAKAARQYHLAYNILEMNPETVNSYRNREPISYGDASQPSILDNQGIASARVLAIAISDTMAVRAIIANARKLNPDVTIIARTRFITEIPLLYSLGANNIISEEFEAGVEMFCQVLSSYLLPVQDIESMAAHLRQEEARSVRYSGSSTIGSFMARLPEMGVCAVRLEAHSPFAGKSLKEGRLRNRLGLTIVAVARGEHIEPSPEADFRLQAEDILYVFTSNDKIYTARELLNGRAPDPRHDDGKQEAATADGV</sequence>
<dbReference type="Pfam" id="PF02254">
    <property type="entry name" value="TrkA_N"/>
    <property type="match status" value="1"/>
</dbReference>
<dbReference type="SUPFAM" id="SSF51735">
    <property type="entry name" value="NAD(P)-binding Rossmann-fold domains"/>
    <property type="match status" value="1"/>
</dbReference>
<evidence type="ECO:0000256" key="7">
    <source>
        <dbReference type="ARBA" id="ARBA00023136"/>
    </source>
</evidence>
<evidence type="ECO:0000256" key="1">
    <source>
        <dbReference type="ARBA" id="ARBA00004141"/>
    </source>
</evidence>
<evidence type="ECO:0000256" key="2">
    <source>
        <dbReference type="ARBA" id="ARBA00005551"/>
    </source>
</evidence>
<evidence type="ECO:0000256" key="4">
    <source>
        <dbReference type="ARBA" id="ARBA00022538"/>
    </source>
</evidence>
<feature type="domain" description="RCK C-terminal" evidence="11">
    <location>
        <begin position="565"/>
        <end position="651"/>
    </location>
</feature>